<dbReference type="Pfam" id="PF05016">
    <property type="entry name" value="ParE_toxin"/>
    <property type="match status" value="1"/>
</dbReference>
<evidence type="ECO:0000256" key="1">
    <source>
        <dbReference type="ARBA" id="ARBA00006226"/>
    </source>
</evidence>
<sequence>MSSSKFEIKVDPKASRDIKKLQYANPTVTKRIVKLIDSLSFNPYSGKHLKGKKQGCYSLRSGDYRIIYEVHSPQKVVHIIRIGHRKDIYR</sequence>
<organism evidence="3 4">
    <name type="scientific">Candidatus Brocadia fulgida</name>
    <dbReference type="NCBI Taxonomy" id="380242"/>
    <lineage>
        <taxon>Bacteria</taxon>
        <taxon>Pseudomonadati</taxon>
        <taxon>Planctomycetota</taxon>
        <taxon>Candidatus Brocadiia</taxon>
        <taxon>Candidatus Brocadiales</taxon>
        <taxon>Candidatus Brocadiaceae</taxon>
        <taxon>Candidatus Brocadia</taxon>
    </lineage>
</organism>
<dbReference type="InterPro" id="IPR035093">
    <property type="entry name" value="RelE/ParE_toxin_dom_sf"/>
</dbReference>
<dbReference type="EMBL" id="LAQJ01000223">
    <property type="protein sequence ID" value="KKO19037.1"/>
    <property type="molecule type" value="Genomic_DNA"/>
</dbReference>
<name>A0A0M2UT64_9BACT</name>
<evidence type="ECO:0000313" key="4">
    <source>
        <dbReference type="Proteomes" id="UP000034954"/>
    </source>
</evidence>
<dbReference type="PANTHER" id="PTHR35601">
    <property type="entry name" value="TOXIN RELE"/>
    <property type="match status" value="1"/>
</dbReference>
<evidence type="ECO:0008006" key="5">
    <source>
        <dbReference type="Google" id="ProtNLM"/>
    </source>
</evidence>
<dbReference type="PANTHER" id="PTHR35601:SF1">
    <property type="entry name" value="TOXIN RELE"/>
    <property type="match status" value="1"/>
</dbReference>
<evidence type="ECO:0000256" key="2">
    <source>
        <dbReference type="ARBA" id="ARBA00022649"/>
    </source>
</evidence>
<dbReference type="NCBIfam" id="TIGR02385">
    <property type="entry name" value="RelE_StbE"/>
    <property type="match status" value="1"/>
</dbReference>
<reference evidence="3 4" key="1">
    <citation type="journal article" date="2013" name="BMC Microbiol.">
        <title>Identification of the type II cytochrome c maturation pathway in anammox bacteria by comparative genomics.</title>
        <authorList>
            <person name="Ferousi C."/>
            <person name="Speth D.R."/>
            <person name="Reimann J."/>
            <person name="Op den Camp H.J."/>
            <person name="Allen J.W."/>
            <person name="Keltjens J.T."/>
            <person name="Jetten M.S."/>
        </authorList>
    </citation>
    <scope>NUCLEOTIDE SEQUENCE [LARGE SCALE GENOMIC DNA]</scope>
    <source>
        <strain evidence="3">RU1</strain>
    </source>
</reference>
<comment type="similarity">
    <text evidence="1">Belongs to the RelE toxin family.</text>
</comment>
<gene>
    <name evidence="3" type="ORF">BROFUL_02260</name>
</gene>
<dbReference type="Gene3D" id="3.30.2310.20">
    <property type="entry name" value="RelE-like"/>
    <property type="match status" value="1"/>
</dbReference>
<evidence type="ECO:0000313" key="3">
    <source>
        <dbReference type="EMBL" id="KKO19037.1"/>
    </source>
</evidence>
<keyword evidence="2" id="KW-1277">Toxin-antitoxin system</keyword>
<dbReference type="SUPFAM" id="SSF143011">
    <property type="entry name" value="RelE-like"/>
    <property type="match status" value="1"/>
</dbReference>
<dbReference type="InterPro" id="IPR007712">
    <property type="entry name" value="RelE/ParE_toxin"/>
</dbReference>
<proteinExistence type="inferred from homology"/>
<comment type="caution">
    <text evidence="3">The sequence shown here is derived from an EMBL/GenBank/DDBJ whole genome shotgun (WGS) entry which is preliminary data.</text>
</comment>
<accession>A0A0M2UT64</accession>
<protein>
    <recommendedName>
        <fullName evidence="5">Plasmid stabilization system protein</fullName>
    </recommendedName>
</protein>
<keyword evidence="4" id="KW-1185">Reference proteome</keyword>
<dbReference type="AlphaFoldDB" id="A0A0M2UT64"/>
<dbReference type="Proteomes" id="UP000034954">
    <property type="component" value="Unassembled WGS sequence"/>
</dbReference>